<dbReference type="PANTHER" id="PTHR46820">
    <property type="entry name" value="HISTONE-LYSINE N-METHYLTRANSFERASE SETD7"/>
    <property type="match status" value="1"/>
</dbReference>
<evidence type="ECO:0000256" key="2">
    <source>
        <dbReference type="ARBA" id="ARBA00022737"/>
    </source>
</evidence>
<dbReference type="GO" id="GO:0005634">
    <property type="term" value="C:nucleus"/>
    <property type="evidence" value="ECO:0007669"/>
    <property type="project" value="TreeGrafter"/>
</dbReference>
<keyword evidence="9" id="KW-1185">Reference proteome</keyword>
<dbReference type="SUPFAM" id="SSF82185">
    <property type="entry name" value="Histone H3 K4-specific methyltransferase SET7/9 N-terminal domain"/>
    <property type="match status" value="1"/>
</dbReference>
<evidence type="ECO:0000256" key="3">
    <source>
        <dbReference type="ARBA" id="ARBA00030095"/>
    </source>
</evidence>
<dbReference type="PROSITE" id="PS50280">
    <property type="entry name" value="SET"/>
    <property type="match status" value="1"/>
</dbReference>
<sequence length="350" mass="39049">MEGHSDAVEEEISKYKGGRNRKGRYQGRGTCTYKNGTVFRGRFVDGKRDGRGTLTYPDGSVLSGNYRGDALHGSATYTYDSGERMVSTYLYGELEGPFEEQDYNGFISCRGAFKGGQRCGNITFHWEDGGKLEGKVNEAGDVSGKFVYHYPDQRSVLRGDWEEGEMVCAKFSVDGEAEHPEAPSFAHDPATATHISREPLLADPYEARRVEVRRSLIPGANEGLFAQVDLQPLEVACFYSGCRLTHEEVDSRDWAENDNTLSIDDDTVIDVPAEYSSANKYCATLGHKANHSFTNNARYEPYMHPRFGEIKCIRAVAFIQAGAEITTHYDYNEIDENGQLVAPAWYKKAS</sequence>
<evidence type="ECO:0000313" key="8">
    <source>
        <dbReference type="EMBL" id="KAK3265757.1"/>
    </source>
</evidence>
<dbReference type="InterPro" id="IPR017155">
    <property type="entry name" value="Hist-Lys_N-MeTrfase_SETD7"/>
</dbReference>
<feature type="compositionally biased region" description="Basic residues" evidence="6">
    <location>
        <begin position="16"/>
        <end position="25"/>
    </location>
</feature>
<accession>A0AAE0KYW6</accession>
<organism evidence="8 9">
    <name type="scientific">Cymbomonas tetramitiformis</name>
    <dbReference type="NCBI Taxonomy" id="36881"/>
    <lineage>
        <taxon>Eukaryota</taxon>
        <taxon>Viridiplantae</taxon>
        <taxon>Chlorophyta</taxon>
        <taxon>Pyramimonadophyceae</taxon>
        <taxon>Pyramimonadales</taxon>
        <taxon>Pyramimonadaceae</taxon>
        <taxon>Cymbomonas</taxon>
    </lineage>
</organism>
<dbReference type="GO" id="GO:0070828">
    <property type="term" value="P:heterochromatin organization"/>
    <property type="evidence" value="ECO:0007669"/>
    <property type="project" value="TreeGrafter"/>
</dbReference>
<evidence type="ECO:0000256" key="1">
    <source>
        <dbReference type="ARBA" id="ARBA00020512"/>
    </source>
</evidence>
<feature type="domain" description="SET" evidence="7">
    <location>
        <begin position="208"/>
        <end position="330"/>
    </location>
</feature>
<dbReference type="Pfam" id="PF22648">
    <property type="entry name" value="SET7_N"/>
    <property type="match status" value="1"/>
</dbReference>
<dbReference type="GO" id="GO:0016020">
    <property type="term" value="C:membrane"/>
    <property type="evidence" value="ECO:0007669"/>
    <property type="project" value="UniProtKB-ARBA"/>
</dbReference>
<comment type="catalytic activity">
    <reaction evidence="5">
        <text>L-lysyl(4)-[histone H3] + S-adenosyl-L-methionine = N(6)-methyl-L-lysyl(4)-[histone H3] + S-adenosyl-L-homocysteine + H(+)</text>
        <dbReference type="Rhea" id="RHEA:60264"/>
        <dbReference type="Rhea" id="RHEA-COMP:15543"/>
        <dbReference type="Rhea" id="RHEA-COMP:15547"/>
        <dbReference type="ChEBI" id="CHEBI:15378"/>
        <dbReference type="ChEBI" id="CHEBI:29969"/>
        <dbReference type="ChEBI" id="CHEBI:57856"/>
        <dbReference type="ChEBI" id="CHEBI:59789"/>
        <dbReference type="ChEBI" id="CHEBI:61929"/>
        <dbReference type="EC" id="2.1.1.364"/>
    </reaction>
</comment>
<dbReference type="GO" id="GO:0006355">
    <property type="term" value="P:regulation of DNA-templated transcription"/>
    <property type="evidence" value="ECO:0007669"/>
    <property type="project" value="InterPro"/>
</dbReference>
<feature type="region of interest" description="Disordered" evidence="6">
    <location>
        <begin position="1"/>
        <end position="27"/>
    </location>
</feature>
<dbReference type="Pfam" id="PF00856">
    <property type="entry name" value="SET"/>
    <property type="match status" value="1"/>
</dbReference>
<evidence type="ECO:0000256" key="4">
    <source>
        <dbReference type="ARBA" id="ARBA00047738"/>
    </source>
</evidence>
<dbReference type="PROSITE" id="PS51577">
    <property type="entry name" value="SAM_MT43_SET7"/>
    <property type="match status" value="1"/>
</dbReference>
<keyword evidence="2" id="KW-0677">Repeat</keyword>
<comment type="caution">
    <text evidence="8">The sequence shown here is derived from an EMBL/GenBank/DDBJ whole genome shotgun (WGS) entry which is preliminary data.</text>
</comment>
<evidence type="ECO:0000256" key="5">
    <source>
        <dbReference type="ARBA" id="ARBA00048660"/>
    </source>
</evidence>
<dbReference type="GO" id="GO:0005694">
    <property type="term" value="C:chromosome"/>
    <property type="evidence" value="ECO:0007669"/>
    <property type="project" value="InterPro"/>
</dbReference>
<evidence type="ECO:0000313" key="9">
    <source>
        <dbReference type="Proteomes" id="UP001190700"/>
    </source>
</evidence>
<feature type="compositionally biased region" description="Basic and acidic residues" evidence="6">
    <location>
        <begin position="1"/>
        <end position="14"/>
    </location>
</feature>
<gene>
    <name evidence="8" type="ORF">CYMTET_25613</name>
</gene>
<dbReference type="AlphaFoldDB" id="A0AAE0KYW6"/>
<dbReference type="Gene3D" id="2.170.270.10">
    <property type="entry name" value="SET domain"/>
    <property type="match status" value="1"/>
</dbReference>
<dbReference type="InterPro" id="IPR054533">
    <property type="entry name" value="SETD7_N"/>
</dbReference>
<comment type="catalytic activity">
    <reaction evidence="4">
        <text>L-lysyl-[protein] + S-adenosyl-L-methionine = N(6)-methyl-L-lysyl-[protein] + S-adenosyl-L-homocysteine + H(+)</text>
        <dbReference type="Rhea" id="RHEA:51736"/>
        <dbReference type="Rhea" id="RHEA-COMP:9752"/>
        <dbReference type="Rhea" id="RHEA-COMP:13053"/>
        <dbReference type="ChEBI" id="CHEBI:15378"/>
        <dbReference type="ChEBI" id="CHEBI:29969"/>
        <dbReference type="ChEBI" id="CHEBI:57856"/>
        <dbReference type="ChEBI" id="CHEBI:59789"/>
        <dbReference type="ChEBI" id="CHEBI:61929"/>
    </reaction>
    <physiologicalReaction direction="left-to-right" evidence="4">
        <dbReference type="Rhea" id="RHEA:51737"/>
    </physiologicalReaction>
</comment>
<dbReference type="GO" id="GO:0003682">
    <property type="term" value="F:chromatin binding"/>
    <property type="evidence" value="ECO:0007669"/>
    <property type="project" value="TreeGrafter"/>
</dbReference>
<dbReference type="Proteomes" id="UP001190700">
    <property type="component" value="Unassembled WGS sequence"/>
</dbReference>
<dbReference type="PANTHER" id="PTHR46820:SF1">
    <property type="entry name" value="HISTONE-LYSINE N-METHYLTRANSFERASE SETD7"/>
    <property type="match status" value="1"/>
</dbReference>
<name>A0AAE0KYW6_9CHLO</name>
<dbReference type="InterPro" id="IPR046341">
    <property type="entry name" value="SET_dom_sf"/>
</dbReference>
<dbReference type="InterPro" id="IPR003409">
    <property type="entry name" value="MORN"/>
</dbReference>
<reference evidence="8 9" key="1">
    <citation type="journal article" date="2015" name="Genome Biol. Evol.">
        <title>Comparative Genomics of a Bacterivorous Green Alga Reveals Evolutionary Causalities and Consequences of Phago-Mixotrophic Mode of Nutrition.</title>
        <authorList>
            <person name="Burns J.A."/>
            <person name="Paasch A."/>
            <person name="Narechania A."/>
            <person name="Kim E."/>
        </authorList>
    </citation>
    <scope>NUCLEOTIDE SEQUENCE [LARGE SCALE GENOMIC DNA]</scope>
    <source>
        <strain evidence="8 9">PLY_AMNH</strain>
    </source>
</reference>
<protein>
    <recommendedName>
        <fullName evidence="1">Histone-lysine N-methyltransferase SETD7</fullName>
    </recommendedName>
    <alternativeName>
        <fullName evidence="3">SET domain-containing protein 7</fullName>
    </alternativeName>
</protein>
<dbReference type="SUPFAM" id="SSF82199">
    <property type="entry name" value="SET domain"/>
    <property type="match status" value="1"/>
</dbReference>
<evidence type="ECO:0000256" key="6">
    <source>
        <dbReference type="SAM" id="MobiDB-lite"/>
    </source>
</evidence>
<proteinExistence type="predicted"/>
<dbReference type="GO" id="GO:0140945">
    <property type="term" value="F:histone H3K4 monomethyltransferase activity"/>
    <property type="evidence" value="ECO:0007669"/>
    <property type="project" value="UniProtKB-EC"/>
</dbReference>
<evidence type="ECO:0000259" key="7">
    <source>
        <dbReference type="PROSITE" id="PS50280"/>
    </source>
</evidence>
<dbReference type="Gene3D" id="2.20.110.10">
    <property type="entry name" value="Histone H3 K4-specific methyltransferase SET7/9 N-terminal domain"/>
    <property type="match status" value="2"/>
</dbReference>
<dbReference type="EMBL" id="LGRX02013719">
    <property type="protein sequence ID" value="KAK3265757.1"/>
    <property type="molecule type" value="Genomic_DNA"/>
</dbReference>
<dbReference type="InterPro" id="IPR001214">
    <property type="entry name" value="SET_dom"/>
</dbReference>
<dbReference type="Pfam" id="PF02493">
    <property type="entry name" value="MORN"/>
    <property type="match status" value="3"/>
</dbReference>